<dbReference type="Gene3D" id="2.60.40.1180">
    <property type="entry name" value="Golgi alpha-mannosidase II"/>
    <property type="match status" value="1"/>
</dbReference>
<keyword evidence="3" id="KW-1185">Reference proteome</keyword>
<dbReference type="AlphaFoldDB" id="A0AAW1JC14"/>
<organism evidence="2 3">
    <name type="scientific">Popillia japonica</name>
    <name type="common">Japanese beetle</name>
    <dbReference type="NCBI Taxonomy" id="7064"/>
    <lineage>
        <taxon>Eukaryota</taxon>
        <taxon>Metazoa</taxon>
        <taxon>Ecdysozoa</taxon>
        <taxon>Arthropoda</taxon>
        <taxon>Hexapoda</taxon>
        <taxon>Insecta</taxon>
        <taxon>Pterygota</taxon>
        <taxon>Neoptera</taxon>
        <taxon>Endopterygota</taxon>
        <taxon>Coleoptera</taxon>
        <taxon>Polyphaga</taxon>
        <taxon>Scarabaeiformia</taxon>
        <taxon>Scarabaeidae</taxon>
        <taxon>Rutelinae</taxon>
        <taxon>Popillia</taxon>
    </lineage>
</organism>
<reference evidence="2 3" key="1">
    <citation type="journal article" date="2024" name="BMC Genomics">
        <title>De novo assembly and annotation of Popillia japonica's genome with initial clues to its potential as an invasive pest.</title>
        <authorList>
            <person name="Cucini C."/>
            <person name="Boschi S."/>
            <person name="Funari R."/>
            <person name="Cardaioli E."/>
            <person name="Iannotti N."/>
            <person name="Marturano G."/>
            <person name="Paoli F."/>
            <person name="Bruttini M."/>
            <person name="Carapelli A."/>
            <person name="Frati F."/>
            <person name="Nardi F."/>
        </authorList>
    </citation>
    <scope>NUCLEOTIDE SEQUENCE [LARGE SCALE GENOMIC DNA]</scope>
    <source>
        <strain evidence="2">DMR45628</strain>
    </source>
</reference>
<name>A0AAW1JC14_POPJA</name>
<dbReference type="SUPFAM" id="SSF51011">
    <property type="entry name" value="Glycosyl hydrolase domain"/>
    <property type="match status" value="1"/>
</dbReference>
<gene>
    <name evidence="2" type="ORF">QE152_g31004</name>
</gene>
<feature type="domain" description="Glycosyl hydrolase family 31 C-terminal" evidence="1">
    <location>
        <begin position="1"/>
        <end position="39"/>
    </location>
</feature>
<evidence type="ECO:0000313" key="2">
    <source>
        <dbReference type="EMBL" id="KAK9700826.1"/>
    </source>
</evidence>
<dbReference type="InterPro" id="IPR013780">
    <property type="entry name" value="Glyco_hydro_b"/>
</dbReference>
<evidence type="ECO:0000313" key="3">
    <source>
        <dbReference type="Proteomes" id="UP001458880"/>
    </source>
</evidence>
<dbReference type="Proteomes" id="UP001458880">
    <property type="component" value="Unassembled WGS sequence"/>
</dbReference>
<dbReference type="Pfam" id="PF21365">
    <property type="entry name" value="Glyco_hydro_31_3rd"/>
    <property type="match status" value="1"/>
</dbReference>
<dbReference type="EMBL" id="JASPKY010000429">
    <property type="protein sequence ID" value="KAK9700826.1"/>
    <property type="molecule type" value="Genomic_DNA"/>
</dbReference>
<evidence type="ECO:0000259" key="1">
    <source>
        <dbReference type="Pfam" id="PF21365"/>
    </source>
</evidence>
<accession>A0AAW1JC14</accession>
<dbReference type="InterPro" id="IPR048395">
    <property type="entry name" value="Glyco_hydro_31_C"/>
</dbReference>
<protein>
    <recommendedName>
        <fullName evidence="1">Glycosyl hydrolase family 31 C-terminal domain-containing protein</fullName>
    </recommendedName>
</protein>
<proteinExistence type="predicted"/>
<sequence>MLGEDILVAPILEEGAVTRDIYLPAGTWEDGNTGEIYEAFVLCAIYVTVESKPLILDKLGETLTGVTCTVTGMILDKLGETLTGVTCTVTGILRKCSSSEEQTAQPVTAINAGDGTAIAEPETATQRRIIQAGSCNYIDVLAEPETATQRRIIQAGSCQAGYRMDRTGTCRRVA</sequence>
<comment type="caution">
    <text evidence="2">The sequence shown here is derived from an EMBL/GenBank/DDBJ whole genome shotgun (WGS) entry which is preliminary data.</text>
</comment>